<reference evidence="2 3" key="1">
    <citation type="submission" date="2020-12" db="EMBL/GenBank/DDBJ databases">
        <title>WGS of Thermoactinomyces spp.</title>
        <authorList>
            <person name="Cheng K."/>
        </authorList>
    </citation>
    <scope>NUCLEOTIDE SEQUENCE [LARGE SCALE GENOMIC DNA]</scope>
    <source>
        <strain evidence="3">CICC 10671\DSM 43846</strain>
    </source>
</reference>
<dbReference type="PANTHER" id="PTHR11011:SF45">
    <property type="entry name" value="FATTY ACYL-COA REDUCTASE CG8306-RELATED"/>
    <property type="match status" value="1"/>
</dbReference>
<evidence type="ECO:0000259" key="1">
    <source>
        <dbReference type="Pfam" id="PF07993"/>
    </source>
</evidence>
<proteinExistence type="predicted"/>
<name>A0A8I1DCF7_THEIN</name>
<accession>A0A8I1DCF7</accession>
<sequence length="364" mass="41635">MPSHTYFFTGFPGFIATRLVEKLFDQDPSSRFLLLVHPSQQEKAEKVISQLTQKKAGSRGCFSLIPGDITKENLDIPQQRLERLREEIDYVFHLAAIYDLAVPKETAHKVNVTGTQNVNDFVLSLSGLKRYVYFSTAYVSGKRTGRILETELDEGQSFKNHYEASKFEAEVMTQKLMNQVPLTIIRPGIVMGDSKTGETVKFDGPYFVMRYLDKFSRFPIPYPGRGKALLNLVPVDYIVDATCYLATHPVGEGKVYHLTDPNPYPAREAFGIICETLVGKKASFTLPSFIVYGLLLIPAFRRWLMVEKETIEYFRLKAEYDCSQALEDLKDSGIKCADFKDYIQVCVKFYEEHRHDPDKMIKVR</sequence>
<dbReference type="SUPFAM" id="SSF51735">
    <property type="entry name" value="NAD(P)-binding Rossmann-fold domains"/>
    <property type="match status" value="1"/>
</dbReference>
<dbReference type="Gene3D" id="3.40.50.720">
    <property type="entry name" value="NAD(P)-binding Rossmann-like Domain"/>
    <property type="match status" value="1"/>
</dbReference>
<dbReference type="AlphaFoldDB" id="A0A8I1DCF7"/>
<dbReference type="PANTHER" id="PTHR11011">
    <property type="entry name" value="MALE STERILITY PROTEIN 2-RELATED"/>
    <property type="match status" value="1"/>
</dbReference>
<dbReference type="CDD" id="cd05263">
    <property type="entry name" value="MupV_like_SDR_e"/>
    <property type="match status" value="1"/>
</dbReference>
<gene>
    <name evidence="2" type="ORF">I8U20_08925</name>
</gene>
<dbReference type="InterPro" id="IPR013120">
    <property type="entry name" value="FAR_NAD-bd"/>
</dbReference>
<evidence type="ECO:0000313" key="2">
    <source>
        <dbReference type="EMBL" id="MBH8595453.1"/>
    </source>
</evidence>
<comment type="caution">
    <text evidence="2">The sequence shown here is derived from an EMBL/GenBank/DDBJ whole genome shotgun (WGS) entry which is preliminary data.</text>
</comment>
<protein>
    <submittedName>
        <fullName evidence="2">SDR family oxidoreductase</fullName>
    </submittedName>
</protein>
<dbReference type="GO" id="GO:0080019">
    <property type="term" value="F:alcohol-forming very long-chain fatty acyl-CoA reductase activity"/>
    <property type="evidence" value="ECO:0007669"/>
    <property type="project" value="InterPro"/>
</dbReference>
<dbReference type="InterPro" id="IPR026055">
    <property type="entry name" value="FAR"/>
</dbReference>
<keyword evidence="3" id="KW-1185">Reference proteome</keyword>
<dbReference type="Proteomes" id="UP000633619">
    <property type="component" value="Unassembled WGS sequence"/>
</dbReference>
<dbReference type="InterPro" id="IPR036291">
    <property type="entry name" value="NAD(P)-bd_dom_sf"/>
</dbReference>
<organism evidence="2 3">
    <name type="scientific">Thermoactinomyces intermedius</name>
    <dbReference type="NCBI Taxonomy" id="2024"/>
    <lineage>
        <taxon>Bacteria</taxon>
        <taxon>Bacillati</taxon>
        <taxon>Bacillota</taxon>
        <taxon>Bacilli</taxon>
        <taxon>Bacillales</taxon>
        <taxon>Thermoactinomycetaceae</taxon>
        <taxon>Thermoactinomyces</taxon>
    </lineage>
</organism>
<feature type="domain" description="Thioester reductase (TE)" evidence="1">
    <location>
        <begin position="9"/>
        <end position="241"/>
    </location>
</feature>
<evidence type="ECO:0000313" key="3">
    <source>
        <dbReference type="Proteomes" id="UP000633619"/>
    </source>
</evidence>
<dbReference type="RefSeq" id="WP_181732119.1">
    <property type="nucleotide sequence ID" value="NZ_JACEIR010000005.1"/>
</dbReference>
<dbReference type="EMBL" id="JAECVW010000004">
    <property type="protein sequence ID" value="MBH8595453.1"/>
    <property type="molecule type" value="Genomic_DNA"/>
</dbReference>
<dbReference type="GO" id="GO:0035336">
    <property type="term" value="P:long-chain fatty-acyl-CoA metabolic process"/>
    <property type="evidence" value="ECO:0007669"/>
    <property type="project" value="TreeGrafter"/>
</dbReference>
<dbReference type="Pfam" id="PF07993">
    <property type="entry name" value="NAD_binding_4"/>
    <property type="match status" value="1"/>
</dbReference>